<evidence type="ECO:0000256" key="1">
    <source>
        <dbReference type="ARBA" id="ARBA00004442"/>
    </source>
</evidence>
<dbReference type="PANTHER" id="PTHR40980">
    <property type="entry name" value="PLUG DOMAIN-CONTAINING PROTEIN"/>
    <property type="match status" value="1"/>
</dbReference>
<dbReference type="Proteomes" id="UP001596415">
    <property type="component" value="Unassembled WGS sequence"/>
</dbReference>
<dbReference type="InterPro" id="IPR041700">
    <property type="entry name" value="OMP_b-brl_3"/>
</dbReference>
<feature type="signal peptide" evidence="4">
    <location>
        <begin position="1"/>
        <end position="17"/>
    </location>
</feature>
<feature type="domain" description="Outer membrane protein beta-barrel" evidence="5">
    <location>
        <begin position="379"/>
        <end position="781"/>
    </location>
</feature>
<proteinExistence type="predicted"/>
<dbReference type="Gene3D" id="2.60.40.1120">
    <property type="entry name" value="Carboxypeptidase-like, regulatory domain"/>
    <property type="match status" value="1"/>
</dbReference>
<accession>A0ABW2MQP5</accession>
<dbReference type="EMBL" id="JBHTBN010000001">
    <property type="protein sequence ID" value="MFC7356195.1"/>
    <property type="molecule type" value="Genomic_DNA"/>
</dbReference>
<sequence length="804" mass="90918">MKCFPLFFIAFSLSAISLIGQNKTITGSVLDQNNVPLAFATVLLYDSDYEDVLKGAVTEEDGTFSISDLEEKTYRITFSFMGFSTEEKTVQLTSDTDLGTITLSEDPQSLETTVINAKLPTIQKTAGKLIFNVENTSLSTGSTFDLLKRTPGVLIIGEEIKIKFSTPTIFINGRRVYLSSAEVVTLLQNTDASAIKSVEVITNPGASYDAESGSVLNIVMSKAISVGYKGSVSGRYEQAVFPKYSATTSHSYKNKWLNFFGSYSFSPRKEFKEDENFTRFFNEDELTTKSIWESDFTRTTRSNAHQANISADITLDKKNSLNFTSSLLFSPDKTFHNTVEAEIFSNLRSLDSTFSTRSNLENNTSNVSFSLGHTLQVGEEGATVTTTANYIRYRNDQIQEVATNYFLPDGTLTRNNSFFTDALQNTNIFTGQLDLTTPFLNGSLKTGLKYSSIDTESALDFFDTDTGNSMFNMSLSDNFIYKESIYAGFAEFMKELGKFSIHLGVRGEYTDVLGDSRFLGLLNTQVYFELFPSATIDFAINDTNAISASYSRKITRPRYQSLNPFLYFINENNFNAGNPNLMPAITNRIQLSLTHKGNWFFDLYYEGVDDELASLTFQDNVNSTLRSNESNLIRGYQYSFDATYANYIKNWWYLTVTTSNYYLNNEFFALESSQETFSFDTYGFFAQMFSRLTVSKQQSISSDVSLVYISDFFTGSSRYQNQLNVSLSFRKSFWNDRASVTIGVDDIFDTNNVEVTSIYLNQDNRYFARVESRLFRAGFTYNFGNSRLQENIRTLEVDEKDRLE</sequence>
<name>A0ABW2MQP5_9FLAO</name>
<feature type="chain" id="PRO_5045182060" evidence="4">
    <location>
        <begin position="18"/>
        <end position="804"/>
    </location>
</feature>
<dbReference type="InterPro" id="IPR036942">
    <property type="entry name" value="Beta-barrel_TonB_sf"/>
</dbReference>
<dbReference type="Pfam" id="PF14905">
    <property type="entry name" value="OMP_b-brl_3"/>
    <property type="match status" value="1"/>
</dbReference>
<keyword evidence="2" id="KW-0472">Membrane</keyword>
<keyword evidence="3" id="KW-0998">Cell outer membrane</keyword>
<keyword evidence="4" id="KW-0732">Signal</keyword>
<reference evidence="7" key="1">
    <citation type="journal article" date="2019" name="Int. J. Syst. Evol. Microbiol.">
        <title>The Global Catalogue of Microorganisms (GCM) 10K type strain sequencing project: providing services to taxonomists for standard genome sequencing and annotation.</title>
        <authorList>
            <consortium name="The Broad Institute Genomics Platform"/>
            <consortium name="The Broad Institute Genome Sequencing Center for Infectious Disease"/>
            <person name="Wu L."/>
            <person name="Ma J."/>
        </authorList>
    </citation>
    <scope>NUCLEOTIDE SEQUENCE [LARGE SCALE GENOMIC DNA]</scope>
    <source>
        <strain evidence="7">CGMCC 1.16306</strain>
    </source>
</reference>
<dbReference type="SUPFAM" id="SSF49464">
    <property type="entry name" value="Carboxypeptidase regulatory domain-like"/>
    <property type="match status" value="1"/>
</dbReference>
<comment type="subcellular location">
    <subcellularLocation>
        <location evidence="1">Cell outer membrane</location>
    </subcellularLocation>
</comment>
<evidence type="ECO:0000313" key="7">
    <source>
        <dbReference type="Proteomes" id="UP001596415"/>
    </source>
</evidence>
<dbReference type="PANTHER" id="PTHR40980:SF4">
    <property type="entry name" value="TONB-DEPENDENT RECEPTOR-LIKE BETA-BARREL DOMAIN-CONTAINING PROTEIN"/>
    <property type="match status" value="1"/>
</dbReference>
<evidence type="ECO:0000313" key="6">
    <source>
        <dbReference type="EMBL" id="MFC7356195.1"/>
    </source>
</evidence>
<dbReference type="RefSeq" id="WP_380215704.1">
    <property type="nucleotide sequence ID" value="NZ_JBHTBN010000001.1"/>
</dbReference>
<protein>
    <submittedName>
        <fullName evidence="6">Outer membrane beta-barrel protein</fullName>
    </submittedName>
</protein>
<keyword evidence="7" id="KW-1185">Reference proteome</keyword>
<dbReference type="Gene3D" id="2.40.170.20">
    <property type="entry name" value="TonB-dependent receptor, beta-barrel domain"/>
    <property type="match status" value="1"/>
</dbReference>
<comment type="caution">
    <text evidence="6">The sequence shown here is derived from an EMBL/GenBank/DDBJ whole genome shotgun (WGS) entry which is preliminary data.</text>
</comment>
<organism evidence="6 7">
    <name type="scientific">Jejudonia soesokkakensis</name>
    <dbReference type="NCBI Taxonomy" id="1323432"/>
    <lineage>
        <taxon>Bacteria</taxon>
        <taxon>Pseudomonadati</taxon>
        <taxon>Bacteroidota</taxon>
        <taxon>Flavobacteriia</taxon>
        <taxon>Flavobacteriales</taxon>
        <taxon>Flavobacteriaceae</taxon>
        <taxon>Jejudonia</taxon>
    </lineage>
</organism>
<dbReference type="SUPFAM" id="SSF56935">
    <property type="entry name" value="Porins"/>
    <property type="match status" value="1"/>
</dbReference>
<evidence type="ECO:0000256" key="2">
    <source>
        <dbReference type="ARBA" id="ARBA00023136"/>
    </source>
</evidence>
<dbReference type="InterPro" id="IPR008969">
    <property type="entry name" value="CarboxyPept-like_regulatory"/>
</dbReference>
<evidence type="ECO:0000256" key="4">
    <source>
        <dbReference type="SAM" id="SignalP"/>
    </source>
</evidence>
<evidence type="ECO:0000256" key="3">
    <source>
        <dbReference type="ARBA" id="ARBA00023237"/>
    </source>
</evidence>
<dbReference type="Pfam" id="PF13715">
    <property type="entry name" value="CarbopepD_reg_2"/>
    <property type="match status" value="1"/>
</dbReference>
<evidence type="ECO:0000259" key="5">
    <source>
        <dbReference type="Pfam" id="PF14905"/>
    </source>
</evidence>
<gene>
    <name evidence="6" type="ORF">ACFQO1_00725</name>
</gene>